<dbReference type="GO" id="GO:0016987">
    <property type="term" value="F:sigma factor activity"/>
    <property type="evidence" value="ECO:0007669"/>
    <property type="project" value="UniProtKB-KW"/>
</dbReference>
<evidence type="ECO:0000256" key="1">
    <source>
        <dbReference type="ARBA" id="ARBA00023015"/>
    </source>
</evidence>
<dbReference type="AlphaFoldDB" id="A0A561PCE7"/>
<organism evidence="5 6">
    <name type="scientific">Chitinophaga polysaccharea</name>
    <dbReference type="NCBI Taxonomy" id="1293035"/>
    <lineage>
        <taxon>Bacteria</taxon>
        <taxon>Pseudomonadati</taxon>
        <taxon>Bacteroidota</taxon>
        <taxon>Chitinophagia</taxon>
        <taxon>Chitinophagales</taxon>
        <taxon>Chitinophagaceae</taxon>
        <taxon>Chitinophaga</taxon>
    </lineage>
</organism>
<dbReference type="EMBL" id="VIWO01000008">
    <property type="protein sequence ID" value="TWF35803.1"/>
    <property type="molecule type" value="Genomic_DNA"/>
</dbReference>
<evidence type="ECO:0000313" key="5">
    <source>
        <dbReference type="EMBL" id="TWF35803.1"/>
    </source>
</evidence>
<reference evidence="5 6" key="1">
    <citation type="submission" date="2019-06" db="EMBL/GenBank/DDBJ databases">
        <title>Sorghum-associated microbial communities from plants grown in Nebraska, USA.</title>
        <authorList>
            <person name="Schachtman D."/>
        </authorList>
    </citation>
    <scope>NUCLEOTIDE SEQUENCE [LARGE SCALE GENOMIC DNA]</scope>
    <source>
        <strain evidence="5 6">1209</strain>
    </source>
</reference>
<dbReference type="PANTHER" id="PTHR43133:SF46">
    <property type="entry name" value="RNA POLYMERASE SIGMA-70 FACTOR ECF SUBFAMILY"/>
    <property type="match status" value="1"/>
</dbReference>
<keyword evidence="1" id="KW-0805">Transcription regulation</keyword>
<dbReference type="SUPFAM" id="SSF88946">
    <property type="entry name" value="Sigma2 domain of RNA polymerase sigma factors"/>
    <property type="match status" value="1"/>
</dbReference>
<evidence type="ECO:0000259" key="4">
    <source>
        <dbReference type="Pfam" id="PF04542"/>
    </source>
</evidence>
<accession>A0A561PCE7</accession>
<evidence type="ECO:0000256" key="3">
    <source>
        <dbReference type="ARBA" id="ARBA00023163"/>
    </source>
</evidence>
<dbReference type="Gene3D" id="1.10.1740.10">
    <property type="match status" value="1"/>
</dbReference>
<protein>
    <submittedName>
        <fullName evidence="5">Sigma-70-like protein</fullName>
    </submittedName>
</protein>
<dbReference type="Pfam" id="PF04542">
    <property type="entry name" value="Sigma70_r2"/>
    <property type="match status" value="1"/>
</dbReference>
<evidence type="ECO:0000313" key="6">
    <source>
        <dbReference type="Proteomes" id="UP000320811"/>
    </source>
</evidence>
<keyword evidence="6" id="KW-1185">Reference proteome</keyword>
<keyword evidence="2" id="KW-0731">Sigma factor</keyword>
<dbReference type="PANTHER" id="PTHR43133">
    <property type="entry name" value="RNA POLYMERASE ECF-TYPE SIGMA FACTO"/>
    <property type="match status" value="1"/>
</dbReference>
<evidence type="ECO:0000256" key="2">
    <source>
        <dbReference type="ARBA" id="ARBA00023082"/>
    </source>
</evidence>
<keyword evidence="3" id="KW-0804">Transcription</keyword>
<gene>
    <name evidence="5" type="ORF">FHW36_108159</name>
</gene>
<proteinExistence type="predicted"/>
<name>A0A561PCE7_9BACT</name>
<dbReference type="GO" id="GO:0006352">
    <property type="term" value="P:DNA-templated transcription initiation"/>
    <property type="evidence" value="ECO:0007669"/>
    <property type="project" value="InterPro"/>
</dbReference>
<dbReference type="InterPro" id="IPR007627">
    <property type="entry name" value="RNA_pol_sigma70_r2"/>
</dbReference>
<comment type="caution">
    <text evidence="5">The sequence shown here is derived from an EMBL/GenBank/DDBJ whole genome shotgun (WGS) entry which is preliminary data.</text>
</comment>
<dbReference type="Proteomes" id="UP000320811">
    <property type="component" value="Unassembled WGS sequence"/>
</dbReference>
<dbReference type="InterPro" id="IPR039425">
    <property type="entry name" value="RNA_pol_sigma-70-like"/>
</dbReference>
<dbReference type="InterPro" id="IPR013325">
    <property type="entry name" value="RNA_pol_sigma_r2"/>
</dbReference>
<feature type="domain" description="RNA polymerase sigma-70 region 2" evidence="4">
    <location>
        <begin position="27"/>
        <end position="67"/>
    </location>
</feature>
<sequence>MEHSDLYNEAKLLLQIAAGEEASFSILVDRYWPRVYGHALAYAKSQHTAEEVTQDVFMDLWHNREKLPAIDRWVDMAKARQLKYGN</sequence>